<protein>
    <submittedName>
        <fullName evidence="1">Uncharacterized protein</fullName>
    </submittedName>
</protein>
<dbReference type="InterPro" id="IPR002048">
    <property type="entry name" value="EF_hand_dom"/>
</dbReference>
<dbReference type="InterPro" id="IPR018247">
    <property type="entry name" value="EF_Hand_1_Ca_BS"/>
</dbReference>
<sequence>MMTPAVSVLLILCVGSLADELLPLHGGKDRGCQGIKSDSKKVEKWSAKDLEECKSLCSGSCGAVEWIPQAHFCELWHVPVAHTIKKEGAECYARKVDVTNMSSLMPKEVLCLRSAEGACSSLKERTGCLMSKDSGGPCVWCGGAACNDQTGALCESFGSWRSGASMAAVGKLVGDTEIARCEAGKPAVIKVKSEPWQIPPPSVKDLELLTPVANGCKSLSTKEECLNSKDASVAKLDSFKVYGEACIWCGGIACTTEDESKCGPFDYLMHGQGLAFDVFHAKHSFEVAGKSSSIKHANWNGDCLEKAVKGCPSLQDEYSCLASVDDRDEDPYHKGLKVRGQPCVWCNGGLCHSNGTNRCEVYDIQVHGQGKAFNYTLAAGITVAQCDGGMVKRHLPIFQVSSPPFPITRPSAISCLKAEPKGCEAIKNKLDCLSSVDGSSVTSYAGLRIKGEPCVWCGGAQCNTGGESLCAPFDFLEKGAGRAFGALNAVALTPAQCSTASLHFGELSCLKEAKSGCNEISDKDTCLASVDGRPYAQVGGYKVKGQPCVWCGGLPCQSGSLNTNKCEPYDFAVNGEGHIFDRHQNIPFQRAGCNSTKAIGLPVLFEKASDSGDLLGASGPESHSPDWFPASNGDISCLQPVPKCRDVRDKLVCLSSKDSELGLMKEAIQRGGDACVWCGGEPCTSFSDALCESFDWLHRGEGNTFNTFTASGSHKVAQCWHLPQPKLELSCLREHKEGCHTLKEATQCLSSFDGRAYERVAGFKVKGQPCVWCGGQACHGNNGNLCEPLDFALNGNGYAFDAVAPDSSKTMAGCQSGHSVSLPLPPRSDVIDLEKAVVGAKPPETGAKAFGGMVANYGKDCWWECQQKSGYCGFCGAGNACCREGEKDGPSECQGDIRFQTWHHECIAPVNGLVKAGAAAPKPATSAQSLVNIGKDCWWECGQKSGSCPFCGTGNACCRRGYDEDTPTECKGALAFTTWHHECVVPIHSESTELIERLAGAGAEAARLAAEKGMSQEQQVREAAMAIGKLAKAEGLSAQSAAQIAAAGAQEAAKKNGDSQLKQQELAIMAAALAATEAAQDSMPAEQKAAEIGLAVAESASAAGMSFEQQMEAASTAIGTFAADSGLSPQQAAKIAADGSRRAAKAANKDENQVAASAAAVAAAKAAGAGGKHGQELALIIAGAAAAASPGISPEEQFQVVRSALGDNAATVGLTPAELDAIAHQAVPAAKTAASPDATDPMAAGKAAASRVQSDKGTPYEEAMAAGQAAYKAAVAKPGVSVAEEVSSAHDASKKAALAAGVTAAEAETLAGAVANAVSGGAKEEIDTNVVTISPSEAAAATASQPAAESLEETPAERDAAEAGAEAARLAAAGGKSAQEQMDDAAVAAGRAAINGHMTPVGAVEAARKAATLAGINAGLSATEAARLGTEAAERAEVSGAFTAPNWREIATTPTTTPTTTTSSEENSTVAVVMARAGASSAGVAVAADSGNETIVVLTDESPNYGFSQTLLWILLGAVLALVSLILCFCCGPSKTDKNGAKRAVDVEDVEEPSEDETSLLEPETSPKAKGPRVPMPQRKAEAPPVPTPPPVVSVPSRASSAAVATPLPALAPVTRTAAPVYTPPTPARAPVTTYTSYTYLPQAPQPQVQAPVTRVAPLMPRTAAASLFDALDVNGDGVLDKNEFAQLETLRGQQAAPVTTMPSEPVVRTTPAASVNTSGGIRTYTSRRT</sequence>
<keyword evidence="2" id="KW-1185">Reference proteome</keyword>
<reference evidence="1 2" key="1">
    <citation type="submission" date="2024-02" db="EMBL/GenBank/DDBJ databases">
        <authorList>
            <person name="Chen Y."/>
            <person name="Shah S."/>
            <person name="Dougan E. K."/>
            <person name="Thang M."/>
            <person name="Chan C."/>
        </authorList>
    </citation>
    <scope>NUCLEOTIDE SEQUENCE [LARGE SCALE GENOMIC DNA]</scope>
</reference>
<dbReference type="Proteomes" id="UP001642464">
    <property type="component" value="Unassembled WGS sequence"/>
</dbReference>
<dbReference type="PROSITE" id="PS50222">
    <property type="entry name" value="EF_HAND_2"/>
    <property type="match status" value="1"/>
</dbReference>
<evidence type="ECO:0000313" key="2">
    <source>
        <dbReference type="Proteomes" id="UP001642464"/>
    </source>
</evidence>
<organism evidence="1 2">
    <name type="scientific">Durusdinium trenchii</name>
    <dbReference type="NCBI Taxonomy" id="1381693"/>
    <lineage>
        <taxon>Eukaryota</taxon>
        <taxon>Sar</taxon>
        <taxon>Alveolata</taxon>
        <taxon>Dinophyceae</taxon>
        <taxon>Suessiales</taxon>
        <taxon>Symbiodiniaceae</taxon>
        <taxon>Durusdinium</taxon>
    </lineage>
</organism>
<dbReference type="EMBL" id="CAXAMM010010191">
    <property type="protein sequence ID" value="CAK9022558.1"/>
    <property type="molecule type" value="Genomic_DNA"/>
</dbReference>
<comment type="caution">
    <text evidence="1">The sequence shown here is derived from an EMBL/GenBank/DDBJ whole genome shotgun (WGS) entry which is preliminary data.</text>
</comment>
<evidence type="ECO:0000313" key="1">
    <source>
        <dbReference type="EMBL" id="CAK9022558.1"/>
    </source>
</evidence>
<name>A0ABP0K700_9DINO</name>
<accession>A0ABP0K700</accession>
<proteinExistence type="predicted"/>
<dbReference type="PROSITE" id="PS00018">
    <property type="entry name" value="EF_HAND_1"/>
    <property type="match status" value="1"/>
</dbReference>
<gene>
    <name evidence="1" type="ORF">SCF082_LOCUS15838</name>
</gene>